<comment type="caution">
    <text evidence="2">The sequence shown here is derived from an EMBL/GenBank/DDBJ whole genome shotgun (WGS) entry which is preliminary data.</text>
</comment>
<keyword evidence="3" id="KW-1185">Reference proteome</keyword>
<protein>
    <submittedName>
        <fullName evidence="2">Uncharacterized protein</fullName>
    </submittedName>
</protein>
<proteinExistence type="predicted"/>
<reference evidence="2" key="1">
    <citation type="submission" date="2022-12" db="EMBL/GenBank/DDBJ databases">
        <authorList>
            <person name="Krivoruchko A.V."/>
            <person name="Elkin A."/>
        </authorList>
    </citation>
    <scope>NUCLEOTIDE SEQUENCE</scope>
    <source>
        <strain evidence="2">IEGM 1391</strain>
    </source>
</reference>
<evidence type="ECO:0000313" key="2">
    <source>
        <dbReference type="EMBL" id="MCZ4520429.1"/>
    </source>
</evidence>
<sequence length="54" mass="5360">MGRTENTGDETPTDDKESTTPDSPKGGRPGPVDGGGGGGMATREVAPEIAEDSA</sequence>
<dbReference type="RefSeq" id="WP_269606713.1">
    <property type="nucleotide sequence ID" value="NZ_JAPWIJ010000007.1"/>
</dbReference>
<name>A0ABT4MIC4_9NOCA</name>
<dbReference type="Proteomes" id="UP001081071">
    <property type="component" value="Unassembled WGS sequence"/>
</dbReference>
<feature type="region of interest" description="Disordered" evidence="1">
    <location>
        <begin position="1"/>
        <end position="54"/>
    </location>
</feature>
<organism evidence="2 3">
    <name type="scientific">Rhodococcus ruber</name>
    <dbReference type="NCBI Taxonomy" id="1830"/>
    <lineage>
        <taxon>Bacteria</taxon>
        <taxon>Bacillati</taxon>
        <taxon>Actinomycetota</taxon>
        <taxon>Actinomycetes</taxon>
        <taxon>Mycobacteriales</taxon>
        <taxon>Nocardiaceae</taxon>
        <taxon>Rhodococcus</taxon>
    </lineage>
</organism>
<feature type="compositionally biased region" description="Gly residues" evidence="1">
    <location>
        <begin position="27"/>
        <end position="40"/>
    </location>
</feature>
<accession>A0ABT4MIC4</accession>
<evidence type="ECO:0000313" key="3">
    <source>
        <dbReference type="Proteomes" id="UP001081071"/>
    </source>
</evidence>
<gene>
    <name evidence="2" type="ORF">O4220_18095</name>
</gene>
<dbReference type="EMBL" id="JAPWIJ010000007">
    <property type="protein sequence ID" value="MCZ4520429.1"/>
    <property type="molecule type" value="Genomic_DNA"/>
</dbReference>
<evidence type="ECO:0000256" key="1">
    <source>
        <dbReference type="SAM" id="MobiDB-lite"/>
    </source>
</evidence>